<keyword evidence="1" id="KW-0812">Transmembrane</keyword>
<comment type="caution">
    <text evidence="2">The sequence shown here is derived from an EMBL/GenBank/DDBJ whole genome shotgun (WGS) entry which is preliminary data.</text>
</comment>
<keyword evidence="3" id="KW-1185">Reference proteome</keyword>
<organism evidence="2 3">
    <name type="scientific">Planotetraspora phitsanulokensis</name>
    <dbReference type="NCBI Taxonomy" id="575192"/>
    <lineage>
        <taxon>Bacteria</taxon>
        <taxon>Bacillati</taxon>
        <taxon>Actinomycetota</taxon>
        <taxon>Actinomycetes</taxon>
        <taxon>Streptosporangiales</taxon>
        <taxon>Streptosporangiaceae</taxon>
        <taxon>Planotetraspora</taxon>
    </lineage>
</organism>
<feature type="transmembrane region" description="Helical" evidence="1">
    <location>
        <begin position="69"/>
        <end position="88"/>
    </location>
</feature>
<dbReference type="EMBL" id="BOOP01000031">
    <property type="protein sequence ID" value="GII41235.1"/>
    <property type="molecule type" value="Genomic_DNA"/>
</dbReference>
<proteinExistence type="predicted"/>
<dbReference type="Pfam" id="PF10823">
    <property type="entry name" value="DUF2568"/>
    <property type="match status" value="1"/>
</dbReference>
<feature type="transmembrane region" description="Helical" evidence="1">
    <location>
        <begin position="37"/>
        <end position="57"/>
    </location>
</feature>
<keyword evidence="1" id="KW-0472">Membrane</keyword>
<dbReference type="Proteomes" id="UP000622547">
    <property type="component" value="Unassembled WGS sequence"/>
</dbReference>
<evidence type="ECO:0000313" key="2">
    <source>
        <dbReference type="EMBL" id="GII41235.1"/>
    </source>
</evidence>
<evidence type="ECO:0000313" key="3">
    <source>
        <dbReference type="Proteomes" id="UP000622547"/>
    </source>
</evidence>
<dbReference type="RefSeq" id="WP_204076709.1">
    <property type="nucleotide sequence ID" value="NZ_BAABHI010000012.1"/>
</dbReference>
<evidence type="ECO:0000256" key="1">
    <source>
        <dbReference type="SAM" id="Phobius"/>
    </source>
</evidence>
<keyword evidence="1" id="KW-1133">Transmembrane helix</keyword>
<dbReference type="AlphaFoldDB" id="A0A8J3UM47"/>
<dbReference type="InterPro" id="IPR021214">
    <property type="entry name" value="DUF2568"/>
</dbReference>
<accession>A0A8J3UM47</accession>
<gene>
    <name evidence="2" type="ORF">Pph01_62380</name>
</gene>
<reference evidence="2 3" key="1">
    <citation type="submission" date="2021-01" db="EMBL/GenBank/DDBJ databases">
        <title>Whole genome shotgun sequence of Planotetraspora phitsanulokensis NBRC 104273.</title>
        <authorList>
            <person name="Komaki H."/>
            <person name="Tamura T."/>
        </authorList>
    </citation>
    <scope>NUCLEOTIDE SEQUENCE [LARGE SCALE GENOMIC DNA]</scope>
    <source>
        <strain evidence="2 3">NBRC 104273</strain>
    </source>
</reference>
<sequence>MSWTAVKDADLLLALLLELAVYASACYWGFTRGSTRLIKVLAGLGAPAVFIVVWGGFGAPTASHPLHGLARVALEICWYGGGAAALAASRGRRAASVFVALYLLSTAVQHL</sequence>
<name>A0A8J3UM47_9ACTN</name>
<feature type="transmembrane region" description="Helical" evidence="1">
    <location>
        <begin position="12"/>
        <end position="30"/>
    </location>
</feature>
<evidence type="ECO:0008006" key="4">
    <source>
        <dbReference type="Google" id="ProtNLM"/>
    </source>
</evidence>
<protein>
    <recommendedName>
        <fullName evidence="4">DUF2568 domain-containing protein</fullName>
    </recommendedName>
</protein>